<dbReference type="PRINTS" id="PR00301">
    <property type="entry name" value="HEATSHOCK70"/>
</dbReference>
<dbReference type="InterPro" id="IPR013126">
    <property type="entry name" value="Hsp_70_fam"/>
</dbReference>
<protein>
    <submittedName>
        <fullName evidence="5">Heat shock protein 70</fullName>
    </submittedName>
</protein>
<dbReference type="AlphaFoldDB" id="A0A914QWU3"/>
<dbReference type="Pfam" id="PF00012">
    <property type="entry name" value="HSP70"/>
    <property type="match status" value="1"/>
</dbReference>
<dbReference type="Gene3D" id="3.90.640.10">
    <property type="entry name" value="Actin, Chain A, domain 4"/>
    <property type="match status" value="1"/>
</dbReference>
<name>A0A914QWU3_9BILA</name>
<accession>A0A914QWU3</accession>
<dbReference type="GO" id="GO:0140662">
    <property type="term" value="F:ATP-dependent protein folding chaperone"/>
    <property type="evidence" value="ECO:0007669"/>
    <property type="project" value="InterPro"/>
</dbReference>
<evidence type="ECO:0000256" key="3">
    <source>
        <dbReference type="ARBA" id="ARBA00022840"/>
    </source>
</evidence>
<proteinExistence type="inferred from homology"/>
<evidence type="ECO:0000313" key="4">
    <source>
        <dbReference type="Proteomes" id="UP000887578"/>
    </source>
</evidence>
<sequence>MVTDVELYYLTSGLRAPSQQLAVEDYDLTKENDYIPITRLQFETFAENLLMLIKNNITDALKNAGVKSDEINKVLYVGGGSRMPIIKDLLLHETFPNAEHCCEQNPDEVVAVGAAYYSYHLPSFKTNENRCSVI</sequence>
<evidence type="ECO:0000313" key="5">
    <source>
        <dbReference type="WBParaSite" id="PDA_v2.g6339.t1"/>
    </source>
</evidence>
<dbReference type="GO" id="GO:0005524">
    <property type="term" value="F:ATP binding"/>
    <property type="evidence" value="ECO:0007669"/>
    <property type="project" value="UniProtKB-KW"/>
</dbReference>
<evidence type="ECO:0000256" key="2">
    <source>
        <dbReference type="ARBA" id="ARBA00022741"/>
    </source>
</evidence>
<reference evidence="5" key="1">
    <citation type="submission" date="2022-11" db="UniProtKB">
        <authorList>
            <consortium name="WormBaseParasite"/>
        </authorList>
    </citation>
    <scope>IDENTIFICATION</scope>
</reference>
<dbReference type="Gene3D" id="3.30.420.40">
    <property type="match status" value="2"/>
</dbReference>
<keyword evidence="3" id="KW-0067">ATP-binding</keyword>
<dbReference type="Proteomes" id="UP000887578">
    <property type="component" value="Unplaced"/>
</dbReference>
<dbReference type="WBParaSite" id="PDA_v2.g6339.t1">
    <property type="protein sequence ID" value="PDA_v2.g6339.t1"/>
    <property type="gene ID" value="PDA_v2.g6339"/>
</dbReference>
<dbReference type="SUPFAM" id="SSF53067">
    <property type="entry name" value="Actin-like ATPase domain"/>
    <property type="match status" value="1"/>
</dbReference>
<keyword evidence="2" id="KW-0547">Nucleotide-binding</keyword>
<dbReference type="PANTHER" id="PTHR19375">
    <property type="entry name" value="HEAT SHOCK PROTEIN 70KDA"/>
    <property type="match status" value="1"/>
</dbReference>
<evidence type="ECO:0000256" key="1">
    <source>
        <dbReference type="ARBA" id="ARBA00007381"/>
    </source>
</evidence>
<comment type="similarity">
    <text evidence="1">Belongs to the heat shock protein 70 family.</text>
</comment>
<keyword evidence="4" id="KW-1185">Reference proteome</keyword>
<dbReference type="InterPro" id="IPR043129">
    <property type="entry name" value="ATPase_NBD"/>
</dbReference>
<organism evidence="4 5">
    <name type="scientific">Panagrolaimus davidi</name>
    <dbReference type="NCBI Taxonomy" id="227884"/>
    <lineage>
        <taxon>Eukaryota</taxon>
        <taxon>Metazoa</taxon>
        <taxon>Ecdysozoa</taxon>
        <taxon>Nematoda</taxon>
        <taxon>Chromadorea</taxon>
        <taxon>Rhabditida</taxon>
        <taxon>Tylenchina</taxon>
        <taxon>Panagrolaimomorpha</taxon>
        <taxon>Panagrolaimoidea</taxon>
        <taxon>Panagrolaimidae</taxon>
        <taxon>Panagrolaimus</taxon>
    </lineage>
</organism>